<reference evidence="1 2" key="1">
    <citation type="journal article" date="2023" name="Arcadia Sci">
        <title>De novo assembly of a long-read Amblyomma americanum tick genome.</title>
        <authorList>
            <person name="Chou S."/>
            <person name="Poskanzer K.E."/>
            <person name="Rollins M."/>
            <person name="Thuy-Boun P.S."/>
        </authorList>
    </citation>
    <scope>NUCLEOTIDE SEQUENCE [LARGE SCALE GENOMIC DNA]</scope>
    <source>
        <strain evidence="1">F_SG_1</strain>
        <tissue evidence="1">Salivary glands</tissue>
    </source>
</reference>
<evidence type="ECO:0000313" key="2">
    <source>
        <dbReference type="Proteomes" id="UP001321473"/>
    </source>
</evidence>
<organism evidence="1 2">
    <name type="scientific">Amblyomma americanum</name>
    <name type="common">Lone star tick</name>
    <dbReference type="NCBI Taxonomy" id="6943"/>
    <lineage>
        <taxon>Eukaryota</taxon>
        <taxon>Metazoa</taxon>
        <taxon>Ecdysozoa</taxon>
        <taxon>Arthropoda</taxon>
        <taxon>Chelicerata</taxon>
        <taxon>Arachnida</taxon>
        <taxon>Acari</taxon>
        <taxon>Parasitiformes</taxon>
        <taxon>Ixodida</taxon>
        <taxon>Ixodoidea</taxon>
        <taxon>Ixodidae</taxon>
        <taxon>Amblyomminae</taxon>
        <taxon>Amblyomma</taxon>
    </lineage>
</organism>
<dbReference type="EMBL" id="JARKHS020012557">
    <property type="protein sequence ID" value="KAK8776804.1"/>
    <property type="molecule type" value="Genomic_DNA"/>
</dbReference>
<proteinExistence type="predicted"/>
<name>A0AAQ4EPU7_AMBAM</name>
<dbReference type="Proteomes" id="UP001321473">
    <property type="component" value="Unassembled WGS sequence"/>
</dbReference>
<dbReference type="AlphaFoldDB" id="A0AAQ4EPU7"/>
<sequence>MLLCKAEFNGAEVTGWFDAAAVVAVASAECRFALLSDRFAQKPTQAATIKHCINSSRSSVYFGKKTTNGRLLQKRWLPLKKKTLMSQCRAAHHRGQERTHIKAVQRRWKGQL</sequence>
<evidence type="ECO:0000313" key="1">
    <source>
        <dbReference type="EMBL" id="KAK8776804.1"/>
    </source>
</evidence>
<comment type="caution">
    <text evidence="1">The sequence shown here is derived from an EMBL/GenBank/DDBJ whole genome shotgun (WGS) entry which is preliminary data.</text>
</comment>
<accession>A0AAQ4EPU7</accession>
<protein>
    <submittedName>
        <fullName evidence="1">Uncharacterized protein</fullName>
    </submittedName>
</protein>
<gene>
    <name evidence="1" type="ORF">V5799_029845</name>
</gene>
<keyword evidence="2" id="KW-1185">Reference proteome</keyword>